<feature type="region of interest" description="Disordered" evidence="1">
    <location>
        <begin position="40"/>
        <end position="62"/>
    </location>
</feature>
<organism evidence="2 3">
    <name type="scientific">Shewanella intestini</name>
    <dbReference type="NCBI Taxonomy" id="2017544"/>
    <lineage>
        <taxon>Bacteria</taxon>
        <taxon>Pseudomonadati</taxon>
        <taxon>Pseudomonadota</taxon>
        <taxon>Gammaproteobacteria</taxon>
        <taxon>Alteromonadales</taxon>
        <taxon>Shewanellaceae</taxon>
        <taxon>Shewanella</taxon>
    </lineage>
</organism>
<evidence type="ECO:0000313" key="2">
    <source>
        <dbReference type="EMBL" id="MBR9726828.1"/>
    </source>
</evidence>
<name>A0ABS5HZ35_9GAMM</name>
<comment type="caution">
    <text evidence="2">The sequence shown here is derived from an EMBL/GenBank/DDBJ whole genome shotgun (WGS) entry which is preliminary data.</text>
</comment>
<accession>A0ABS5HZ35</accession>
<feature type="compositionally biased region" description="Polar residues" evidence="1">
    <location>
        <begin position="40"/>
        <end position="50"/>
    </location>
</feature>
<evidence type="ECO:0000256" key="1">
    <source>
        <dbReference type="SAM" id="MobiDB-lite"/>
    </source>
</evidence>
<evidence type="ECO:0000313" key="3">
    <source>
        <dbReference type="Proteomes" id="UP000811844"/>
    </source>
</evidence>
<protein>
    <submittedName>
        <fullName evidence="2">Uncharacterized protein</fullName>
    </submittedName>
</protein>
<keyword evidence="3" id="KW-1185">Reference proteome</keyword>
<gene>
    <name evidence="2" type="ORF">G3R48_02325</name>
</gene>
<proteinExistence type="predicted"/>
<dbReference type="RefSeq" id="WP_153660697.1">
    <property type="nucleotide sequence ID" value="NZ_JAAIKR010000001.1"/>
</dbReference>
<dbReference type="Proteomes" id="UP000811844">
    <property type="component" value="Unassembled WGS sequence"/>
</dbReference>
<sequence length="214" mass="24116">MTSTLNSYTQHTVAQSYLSLHKTNRRNENVQSINEIKQLDSTSNHKQAYNSAPHKDQVQQHNNNAQSDLVKISEQGRQRLAVELNLTPEQQFPSVAQSITKQVIEKTPLQRIDNEQVAPSSANRALTSIQPHPIYHDKLNDFIAFKKGLLKFQAYTGLANMALGARPTLTVPSALYLSQNDDARHTAVNTMHKNMQLSTMQTYYETSQAINTRA</sequence>
<dbReference type="EMBL" id="JAAIKR010000001">
    <property type="protein sequence ID" value="MBR9726828.1"/>
    <property type="molecule type" value="Genomic_DNA"/>
</dbReference>
<reference evidence="2 3" key="1">
    <citation type="submission" date="2020-02" db="EMBL/GenBank/DDBJ databases">
        <title>Shewanella WXL01 sp. nov., a marine bacterium isolated from green algae in Luhuitou Fringing Reef (Northern South China Sea).</title>
        <authorList>
            <person name="Wang X."/>
        </authorList>
    </citation>
    <scope>NUCLEOTIDE SEQUENCE [LARGE SCALE GENOMIC DNA]</scope>
    <source>
        <strain evidence="2 3">MCCC 1A01895</strain>
    </source>
</reference>